<feature type="signal peptide" evidence="2">
    <location>
        <begin position="1"/>
        <end position="25"/>
    </location>
</feature>
<dbReference type="AlphaFoldDB" id="A0A831XGR5"/>
<proteinExistence type="inferred from homology"/>
<name>A0A831XGR5_GEOME</name>
<evidence type="ECO:0000313" key="3">
    <source>
        <dbReference type="EMBL" id="HEN43555.1"/>
    </source>
</evidence>
<dbReference type="Gene3D" id="1.20.1600.10">
    <property type="entry name" value="Outer membrane efflux proteins (OEP)"/>
    <property type="match status" value="1"/>
</dbReference>
<dbReference type="InterPro" id="IPR010131">
    <property type="entry name" value="MdtP/NodT-like"/>
</dbReference>
<reference evidence="3" key="1">
    <citation type="journal article" date="2020" name="mSystems">
        <title>Genome- and Community-Level Interaction Insights into Carbon Utilization and Element Cycling Functions of Hydrothermarchaeota in Hydrothermal Sediment.</title>
        <authorList>
            <person name="Zhou Z."/>
            <person name="Liu Y."/>
            <person name="Xu W."/>
            <person name="Pan J."/>
            <person name="Luo Z.H."/>
            <person name="Li M."/>
        </authorList>
    </citation>
    <scope>NUCLEOTIDE SEQUENCE [LARGE SCALE GENOMIC DNA]</scope>
    <source>
        <strain evidence="3">SpSt-349</strain>
    </source>
</reference>
<protein>
    <submittedName>
        <fullName evidence="3">TolC family protein</fullName>
    </submittedName>
</protein>
<dbReference type="Pfam" id="PF02321">
    <property type="entry name" value="OEP"/>
    <property type="match status" value="2"/>
</dbReference>
<keyword evidence="2" id="KW-0732">Signal</keyword>
<comment type="caution">
    <text evidence="3">The sequence shown here is derived from an EMBL/GenBank/DDBJ whole genome shotgun (WGS) entry which is preliminary data.</text>
</comment>
<sequence>MKKRLALGVLAAAACLLFTAPPSGADDASPPDELPKLVERAIANNPEIRASQARWEMYISRVKQAGALDDPMLMFKLQSFLLRAPFNSRRDPMTQRIVGISQQLPFWGKRALKEELAAREAEAYQWQIEERKLELARMVKETWYQIYLTDRERQIVDRNIRVMDDFIALAETRYSVGQGAQQDVFKAQVERSRMLDMQISLEQRRKSLQATLNTLLFRPAETPVGAIPDFEIRPVSWSPEQLQAAAAENRPLLKSFGALMAKGEAGHRLAEKELFPDFNLSFEYMQRDPIDDMEAGYDMYSAGVTFNLPIQRERRQAMAREAMAETGMARAERDMLLNGISLGIADSLAQMERRERLVHLYRTGIIPQAEQSLESAAIGYRVGKVDFLTLLDARLTLFTYEREYYESLAEYQMRRAQLEALVGKELD</sequence>
<gene>
    <name evidence="3" type="ORF">ENQ87_14520</name>
</gene>
<dbReference type="PANTHER" id="PTHR30203:SF24">
    <property type="entry name" value="BLR4935 PROTEIN"/>
    <property type="match status" value="1"/>
</dbReference>
<feature type="chain" id="PRO_5032452270" evidence="2">
    <location>
        <begin position="26"/>
        <end position="427"/>
    </location>
</feature>
<dbReference type="GO" id="GO:0015562">
    <property type="term" value="F:efflux transmembrane transporter activity"/>
    <property type="evidence" value="ECO:0007669"/>
    <property type="project" value="InterPro"/>
</dbReference>
<dbReference type="InterPro" id="IPR003423">
    <property type="entry name" value="OMP_efflux"/>
</dbReference>
<dbReference type="PROSITE" id="PS51257">
    <property type="entry name" value="PROKAR_LIPOPROTEIN"/>
    <property type="match status" value="1"/>
</dbReference>
<dbReference type="PANTHER" id="PTHR30203">
    <property type="entry name" value="OUTER MEMBRANE CATION EFFLUX PROTEIN"/>
    <property type="match status" value="1"/>
</dbReference>
<evidence type="ECO:0000256" key="1">
    <source>
        <dbReference type="ARBA" id="ARBA00007613"/>
    </source>
</evidence>
<evidence type="ECO:0000256" key="2">
    <source>
        <dbReference type="SAM" id="SignalP"/>
    </source>
</evidence>
<organism evidence="3">
    <name type="scientific">Geobacter metallireducens</name>
    <dbReference type="NCBI Taxonomy" id="28232"/>
    <lineage>
        <taxon>Bacteria</taxon>
        <taxon>Pseudomonadati</taxon>
        <taxon>Thermodesulfobacteriota</taxon>
        <taxon>Desulfuromonadia</taxon>
        <taxon>Geobacterales</taxon>
        <taxon>Geobacteraceae</taxon>
        <taxon>Geobacter</taxon>
    </lineage>
</organism>
<dbReference type="SUPFAM" id="SSF56954">
    <property type="entry name" value="Outer membrane efflux proteins (OEP)"/>
    <property type="match status" value="1"/>
</dbReference>
<dbReference type="EMBL" id="DSOV01000066">
    <property type="protein sequence ID" value="HEN43555.1"/>
    <property type="molecule type" value="Genomic_DNA"/>
</dbReference>
<comment type="similarity">
    <text evidence="1">Belongs to the outer membrane factor (OMF) (TC 1.B.17) family.</text>
</comment>
<accession>A0A831XGR5</accession>